<proteinExistence type="inferred from homology"/>
<dbReference type="Pfam" id="PF09326">
    <property type="entry name" value="NADH_dhqG_C"/>
    <property type="match status" value="1"/>
</dbReference>
<dbReference type="EMBL" id="JAKGTI010000001">
    <property type="protein sequence ID" value="MCF4098579.1"/>
    <property type="molecule type" value="Genomic_DNA"/>
</dbReference>
<evidence type="ECO:0000256" key="6">
    <source>
        <dbReference type="ARBA" id="ARBA00023004"/>
    </source>
</evidence>
<dbReference type="InterPro" id="IPR001041">
    <property type="entry name" value="2Fe-2S_ferredoxin-type"/>
</dbReference>
<dbReference type="InterPro" id="IPR010228">
    <property type="entry name" value="NADH_UbQ_OxRdtase_Gsu"/>
</dbReference>
<dbReference type="Pfam" id="PF13510">
    <property type="entry name" value="Fer2_4"/>
    <property type="match status" value="1"/>
</dbReference>
<dbReference type="NCBIfam" id="TIGR01973">
    <property type="entry name" value="NuoG"/>
    <property type="match status" value="1"/>
</dbReference>
<dbReference type="Pfam" id="PF22117">
    <property type="entry name" value="Fer4_Nqo3"/>
    <property type="match status" value="1"/>
</dbReference>
<dbReference type="PROSITE" id="PS00643">
    <property type="entry name" value="COMPLEX1_75K_3"/>
    <property type="match status" value="1"/>
</dbReference>
<keyword evidence="5 10" id="KW-1278">Translocase</keyword>
<keyword evidence="6 10" id="KW-0408">Iron</keyword>
<dbReference type="Gene3D" id="3.30.200.210">
    <property type="match status" value="1"/>
</dbReference>
<evidence type="ECO:0000259" key="13">
    <source>
        <dbReference type="PROSITE" id="PS51839"/>
    </source>
</evidence>
<evidence type="ECO:0000256" key="4">
    <source>
        <dbReference type="ARBA" id="ARBA00022723"/>
    </source>
</evidence>
<dbReference type="RefSeq" id="WP_236114094.1">
    <property type="nucleotide sequence ID" value="NZ_JAKGTI010000001.1"/>
</dbReference>
<keyword evidence="7 10" id="KW-0411">Iron-sulfur</keyword>
<dbReference type="InterPro" id="IPR054351">
    <property type="entry name" value="NADH_UbQ_OxRdtase_ferredoxin"/>
</dbReference>
<evidence type="ECO:0000259" key="12">
    <source>
        <dbReference type="PROSITE" id="PS51669"/>
    </source>
</evidence>
<evidence type="ECO:0000256" key="1">
    <source>
        <dbReference type="ARBA" id="ARBA00001966"/>
    </source>
</evidence>
<keyword evidence="10" id="KW-0001">2Fe-2S</keyword>
<dbReference type="PROSITE" id="PS00642">
    <property type="entry name" value="COMPLEX1_75K_2"/>
    <property type="match status" value="1"/>
</dbReference>
<dbReference type="Gene3D" id="3.30.70.20">
    <property type="match status" value="1"/>
</dbReference>
<evidence type="ECO:0000256" key="10">
    <source>
        <dbReference type="RuleBase" id="RU003525"/>
    </source>
</evidence>
<evidence type="ECO:0000256" key="2">
    <source>
        <dbReference type="ARBA" id="ARBA00005404"/>
    </source>
</evidence>
<dbReference type="InterPro" id="IPR006656">
    <property type="entry name" value="Mopterin_OxRdtase"/>
</dbReference>
<dbReference type="PROSITE" id="PS51669">
    <property type="entry name" value="4FE4S_MOW_BIS_MGD"/>
    <property type="match status" value="1"/>
</dbReference>
<reference evidence="14 15" key="1">
    <citation type="submission" date="2022-01" db="EMBL/GenBank/DDBJ databases">
        <title>Maritalea mediterranea sp. nov., isolated from marine plastic residues from the Malva-rosa beach (Valencia, Spain).</title>
        <authorList>
            <person name="Vidal-Verdu A."/>
            <person name="Molina-Menor E."/>
            <person name="Pascual J."/>
            <person name="Pereto J."/>
            <person name="Porcar M."/>
        </authorList>
    </citation>
    <scope>NUCLEOTIDE SEQUENCE [LARGE SCALE GENOMIC DNA]</scope>
    <source>
        <strain evidence="14 15">P4.10X</strain>
    </source>
</reference>
<dbReference type="CDD" id="cd02773">
    <property type="entry name" value="MopB_Res-Cmplx1_Nad11"/>
    <property type="match status" value="1"/>
</dbReference>
<dbReference type="Pfam" id="PF00384">
    <property type="entry name" value="Molybdopterin"/>
    <property type="match status" value="1"/>
</dbReference>
<keyword evidence="10" id="KW-0874">Quinone</keyword>
<dbReference type="InterPro" id="IPR000283">
    <property type="entry name" value="NADH_UbQ_OxRdtase_75kDa_su_CS"/>
</dbReference>
<evidence type="ECO:0000313" key="14">
    <source>
        <dbReference type="EMBL" id="MCF4098579.1"/>
    </source>
</evidence>
<dbReference type="SMART" id="SM00929">
    <property type="entry name" value="NADH-G_4Fe-4S_3"/>
    <property type="match status" value="1"/>
</dbReference>
<gene>
    <name evidence="14" type="primary">nuoG</name>
    <name evidence="14" type="ORF">L1I42_08760</name>
</gene>
<dbReference type="InterPro" id="IPR006963">
    <property type="entry name" value="Mopterin_OxRdtase_4Fe-4S_dom"/>
</dbReference>
<dbReference type="PROSITE" id="PS51085">
    <property type="entry name" value="2FE2S_FER_2"/>
    <property type="match status" value="1"/>
</dbReference>
<dbReference type="Proteomes" id="UP001201217">
    <property type="component" value="Unassembled WGS sequence"/>
</dbReference>
<organism evidence="14 15">
    <name type="scientific">Maritalea mediterranea</name>
    <dbReference type="NCBI Taxonomy" id="2909667"/>
    <lineage>
        <taxon>Bacteria</taxon>
        <taxon>Pseudomonadati</taxon>
        <taxon>Pseudomonadota</taxon>
        <taxon>Alphaproteobacteria</taxon>
        <taxon>Hyphomicrobiales</taxon>
        <taxon>Devosiaceae</taxon>
        <taxon>Maritalea</taxon>
    </lineage>
</organism>
<evidence type="ECO:0000256" key="5">
    <source>
        <dbReference type="ARBA" id="ARBA00022967"/>
    </source>
</evidence>
<dbReference type="PANTHER" id="PTHR43105">
    <property type="entry name" value="RESPIRATORY NITRATE REDUCTASE"/>
    <property type="match status" value="1"/>
</dbReference>
<comment type="cofactor">
    <cofactor evidence="10">
        <name>[2Fe-2S] cluster</name>
        <dbReference type="ChEBI" id="CHEBI:190135"/>
    </cofactor>
    <text evidence="10">Binds 1 [2Fe-2S] cluster per subunit.</text>
</comment>
<dbReference type="InterPro" id="IPR019574">
    <property type="entry name" value="NADH_UbQ_OxRdtase_Gsu_4Fe4S-bd"/>
</dbReference>
<comment type="similarity">
    <text evidence="2 10">Belongs to the complex I 75 kDa subunit family.</text>
</comment>
<feature type="domain" description="4Fe-4S His(Cys)3-ligated-type" evidence="13">
    <location>
        <begin position="87"/>
        <end position="126"/>
    </location>
</feature>
<dbReference type="EC" id="7.1.1.-" evidence="10"/>
<feature type="domain" description="2Fe-2S ferredoxin-type" evidence="11">
    <location>
        <begin position="1"/>
        <end position="82"/>
    </location>
</feature>
<dbReference type="SUPFAM" id="SSF54292">
    <property type="entry name" value="2Fe-2S ferredoxin-like"/>
    <property type="match status" value="1"/>
</dbReference>
<evidence type="ECO:0000259" key="11">
    <source>
        <dbReference type="PROSITE" id="PS51085"/>
    </source>
</evidence>
<protein>
    <recommendedName>
        <fullName evidence="10">NADH-quinone oxidoreductase</fullName>
        <ecNumber evidence="10">7.1.1.-</ecNumber>
    </recommendedName>
</protein>
<dbReference type="Pfam" id="PF22151">
    <property type="entry name" value="Fer4_NDSU1"/>
    <property type="match status" value="1"/>
</dbReference>
<keyword evidence="3 10" id="KW-0004">4Fe-4S</keyword>
<evidence type="ECO:0000256" key="9">
    <source>
        <dbReference type="ARBA" id="ARBA00047712"/>
    </source>
</evidence>
<dbReference type="CDD" id="cd00207">
    <property type="entry name" value="fer2"/>
    <property type="match status" value="1"/>
</dbReference>
<comment type="caution">
    <text evidence="14">The sequence shown here is derived from an EMBL/GenBank/DDBJ whole genome shotgun (WGS) entry which is preliminary data.</text>
</comment>
<keyword evidence="8 10" id="KW-0520">NAD</keyword>
<comment type="catalytic activity">
    <reaction evidence="9 10">
        <text>a quinone + NADH + 5 H(+)(in) = a quinol + NAD(+) + 4 H(+)(out)</text>
        <dbReference type="Rhea" id="RHEA:57888"/>
        <dbReference type="ChEBI" id="CHEBI:15378"/>
        <dbReference type="ChEBI" id="CHEBI:24646"/>
        <dbReference type="ChEBI" id="CHEBI:57540"/>
        <dbReference type="ChEBI" id="CHEBI:57945"/>
        <dbReference type="ChEBI" id="CHEBI:132124"/>
    </reaction>
</comment>
<comment type="function">
    <text evidence="10">NDH-1 shuttles electrons from NADH, via FMN and iron-sulfur (Fe-S) centers, to quinones in the respiratory chain. Couples the redox reaction to proton translocation (for every two electrons transferred, four hydrogen ions are translocated across the cytoplasmic membrane), and thus conserves the redox energy in a proton gradient.</text>
</comment>
<keyword evidence="4 10" id="KW-0479">Metal-binding</keyword>
<accession>A0ABS9E9J8</accession>
<feature type="domain" description="4Fe-4S Mo/W bis-MGD-type" evidence="12">
    <location>
        <begin position="224"/>
        <end position="280"/>
    </location>
</feature>
<evidence type="ECO:0000256" key="3">
    <source>
        <dbReference type="ARBA" id="ARBA00022485"/>
    </source>
</evidence>
<sequence>MANIKVDGNEIEVPDHYTLMQACEEAGAEIPRFCYHERLSVAGNCRMCLVEVKGGPPKPAASCAMSVRDLRPGPEGQPPEVFTNTPMVKKAREGVMEFLLINHPLDCPICDQGGECDLQDQAMAYGMDNSRYQENKRAVEDKYIGPLVKTIMTRCIHCTRCVRFTTEVAGISELGLIGRGEDAEITTYLEQAMTSELQGNVIDLCPVGALTSKPYAFQARPWELNKTESIDVMDAVGSNIRVDSRGREVMRVMPRVNEAINEEWISDKTRFIWDGLKSQRLDKVYVKKNRKLQASDWNDAFATIARAVKKADPAKIGALAGDLAGAEEMYALKALLSAVGAKSFDCRPVGSAIDPSKGRASYIMNAGITGIEEADAILIVGSDPRKEASLVNARIRKAWRQNGTPIAVIGENADLKYDYAYLGTGTEALAALAAGDDKFANVLKKAKKPMIIVGEGALTGTTAKDVLALSTQIASDNGALSDDWNGFAVLHNAAGRVGGLDVGFVPERGGMDAAKMQAAAKKGELDVVFLLGADNYDLSAFENSFVVYIGSHGDRGAHAADVILPGSAYTEKSVTYVNTAGIVQRTSRAVFGPGEAKEDWAILRALSAHLDATLPFDNLNQLRAAMFADVPHLAVVEGPVETKAADVAKLAKVPAKIKPGALVSPIDDFYLTNPIARASKVMAECSQLALGQVKEAAE</sequence>
<dbReference type="Pfam" id="PF10588">
    <property type="entry name" value="NADH-G_4Fe-4S_3"/>
    <property type="match status" value="1"/>
</dbReference>
<comment type="cofactor">
    <cofactor evidence="1 10">
        <name>[4Fe-4S] cluster</name>
        <dbReference type="ChEBI" id="CHEBI:49883"/>
    </cofactor>
</comment>
<dbReference type="InterPro" id="IPR015405">
    <property type="entry name" value="NDUFS1-like_C"/>
</dbReference>
<dbReference type="PROSITE" id="PS00641">
    <property type="entry name" value="COMPLEX1_75K_1"/>
    <property type="match status" value="1"/>
</dbReference>
<dbReference type="Gene3D" id="3.10.20.740">
    <property type="match status" value="1"/>
</dbReference>
<dbReference type="InterPro" id="IPR050123">
    <property type="entry name" value="Prok_molybdopt-oxidoreductase"/>
</dbReference>
<evidence type="ECO:0000256" key="8">
    <source>
        <dbReference type="ARBA" id="ARBA00023027"/>
    </source>
</evidence>
<keyword evidence="15" id="KW-1185">Reference proteome</keyword>
<name>A0ABS9E9J8_9HYPH</name>
<dbReference type="PANTHER" id="PTHR43105:SF13">
    <property type="entry name" value="NADH-UBIQUINONE OXIDOREDUCTASE 75 KDA SUBUNIT, MITOCHONDRIAL"/>
    <property type="match status" value="1"/>
</dbReference>
<evidence type="ECO:0000313" key="15">
    <source>
        <dbReference type="Proteomes" id="UP001201217"/>
    </source>
</evidence>
<dbReference type="PROSITE" id="PS51839">
    <property type="entry name" value="4FE4S_HC3"/>
    <property type="match status" value="1"/>
</dbReference>
<dbReference type="Gene3D" id="3.40.50.740">
    <property type="match status" value="1"/>
</dbReference>
<dbReference type="SUPFAM" id="SSF53706">
    <property type="entry name" value="Formate dehydrogenase/DMSO reductase, domains 1-3"/>
    <property type="match status" value="1"/>
</dbReference>
<dbReference type="SUPFAM" id="SSF54862">
    <property type="entry name" value="4Fe-4S ferredoxins"/>
    <property type="match status" value="1"/>
</dbReference>
<dbReference type="InterPro" id="IPR036010">
    <property type="entry name" value="2Fe-2S_ferredoxin-like_sf"/>
</dbReference>
<evidence type="ECO:0000256" key="7">
    <source>
        <dbReference type="ARBA" id="ARBA00023014"/>
    </source>
</evidence>